<feature type="transmembrane region" description="Helical" evidence="1">
    <location>
        <begin position="69"/>
        <end position="91"/>
    </location>
</feature>
<name>U1LRD4_9MICO</name>
<evidence type="ECO:0008006" key="4">
    <source>
        <dbReference type="Google" id="ProtNLM"/>
    </source>
</evidence>
<feature type="transmembrane region" description="Helical" evidence="1">
    <location>
        <begin position="35"/>
        <end position="57"/>
    </location>
</feature>
<comment type="caution">
    <text evidence="2">The sequence shown here is derived from an EMBL/GenBank/DDBJ whole genome shotgun (WGS) entry which is preliminary data.</text>
</comment>
<dbReference type="Proteomes" id="UP000016462">
    <property type="component" value="Unassembled WGS sequence"/>
</dbReference>
<keyword evidence="1" id="KW-0812">Transmembrane</keyword>
<gene>
    <name evidence="2" type="ORF">L332_11435</name>
</gene>
<evidence type="ECO:0000256" key="1">
    <source>
        <dbReference type="SAM" id="Phobius"/>
    </source>
</evidence>
<dbReference type="InterPro" id="IPR007436">
    <property type="entry name" value="DUF485"/>
</dbReference>
<dbReference type="PANTHER" id="PTHR38441">
    <property type="entry name" value="INTEGRAL MEMBRANE PROTEIN-RELATED"/>
    <property type="match status" value="1"/>
</dbReference>
<keyword evidence="3" id="KW-1185">Reference proteome</keyword>
<dbReference type="PANTHER" id="PTHR38441:SF1">
    <property type="entry name" value="MEMBRANE PROTEIN"/>
    <property type="match status" value="1"/>
</dbReference>
<reference evidence="2 3" key="1">
    <citation type="journal article" date="2013" name="Genome Announc.">
        <title>First draft genome sequence from a member of the genus agrococcus, isolated from modern microbialites.</title>
        <authorList>
            <person name="White R.A.III."/>
            <person name="Grassa C.J."/>
            <person name="Suttle C.A."/>
        </authorList>
    </citation>
    <scope>NUCLEOTIDE SEQUENCE [LARGE SCALE GENOMIC DNA]</scope>
    <source>
        <strain evidence="2 3">RW1</strain>
    </source>
</reference>
<keyword evidence="1" id="KW-0472">Membrane</keyword>
<keyword evidence="1" id="KW-1133">Transmembrane helix</keyword>
<proteinExistence type="predicted"/>
<organism evidence="2 3">
    <name type="scientific">Agrococcus pavilionensis RW1</name>
    <dbReference type="NCBI Taxonomy" id="1330458"/>
    <lineage>
        <taxon>Bacteria</taxon>
        <taxon>Bacillati</taxon>
        <taxon>Actinomycetota</taxon>
        <taxon>Actinomycetes</taxon>
        <taxon>Micrococcales</taxon>
        <taxon>Microbacteriaceae</taxon>
        <taxon>Agrococcus</taxon>
    </lineage>
</organism>
<accession>U1LRD4</accession>
<dbReference type="SUPFAM" id="SSF103473">
    <property type="entry name" value="MFS general substrate transporter"/>
    <property type="match status" value="1"/>
</dbReference>
<evidence type="ECO:0000313" key="2">
    <source>
        <dbReference type="EMBL" id="ERG65049.1"/>
    </source>
</evidence>
<dbReference type="Pfam" id="PF04341">
    <property type="entry name" value="DUF485"/>
    <property type="match status" value="1"/>
</dbReference>
<evidence type="ECO:0000313" key="3">
    <source>
        <dbReference type="Proteomes" id="UP000016462"/>
    </source>
</evidence>
<sequence length="119" mass="13663">MGDPRMPDSDPIAERSLQMQASPEFQRLRSRFMRFIVPLTVLFLAWYLAYVLIAGFAPDFFATRLGDSYITVGLLFGLAQFVSTFAITMLYSRWANRVYDRDAEPLREQMEHAAMVGGR</sequence>
<dbReference type="InterPro" id="IPR036259">
    <property type="entry name" value="MFS_trans_sf"/>
</dbReference>
<dbReference type="EMBL" id="ASHR01000012">
    <property type="protein sequence ID" value="ERG65049.1"/>
    <property type="molecule type" value="Genomic_DNA"/>
</dbReference>
<dbReference type="AlphaFoldDB" id="U1LRD4"/>
<protein>
    <recommendedName>
        <fullName evidence="4">Clumping factor B</fullName>
    </recommendedName>
</protein>